<accession>A0A1Q3BXH1</accession>
<dbReference type="InterPro" id="IPR007650">
    <property type="entry name" value="Zf-FLZ_dom"/>
</dbReference>
<dbReference type="OrthoDB" id="1153198at2759"/>
<dbReference type="EMBL" id="BDDD01001034">
    <property type="protein sequence ID" value="GAV72680.1"/>
    <property type="molecule type" value="Genomic_DNA"/>
</dbReference>
<dbReference type="GO" id="GO:0008270">
    <property type="term" value="F:zinc ion binding"/>
    <property type="evidence" value="ECO:0007669"/>
    <property type="project" value="UniProtKB-KW"/>
</dbReference>
<sequence length="398" mass="43723">MAGSTSESFLHSDTLGLRQISSSLFSIPGFLAGFSSKNSSDSDSVRSPTSPLDIKFFANLSNPFGGKSPGATSRSGYQQKWDCSKVGLHIVNSLEDDSIGNNEIFNSPKRMNIVFGPQVKTNSPNSSRHYYESLNYPRKSNSLPIDYIILPPSQTKTPASQLSSSTGVFGNEGAQLDPESDFTRSSLSLIRSFQDSYSTSKMFSSADRTVIMSSPLVIGRGSQVDNSLVIRSSSLPIPAISITSGSVGSLSVREIEHSEDYTCIISHGPNPKTTHIFGDYILDGHSHELANFDKKEEQEIEPPQAAKHPEHPAPYPHDDFLSFCCSCKKRLENRESRCIYRGEKAFCSFDCLRLEESFAEKDTDKACNNSSNGSPESSYHEDLFLMATDDHNLHHAVC</sequence>
<reference evidence="7" key="1">
    <citation type="submission" date="2016-04" db="EMBL/GenBank/DDBJ databases">
        <title>Cephalotus genome sequencing.</title>
        <authorList>
            <person name="Fukushima K."/>
            <person name="Hasebe M."/>
            <person name="Fang X."/>
        </authorList>
    </citation>
    <scope>NUCLEOTIDE SEQUENCE [LARGE SCALE GENOMIC DNA]</scope>
    <source>
        <strain evidence="7">cv. St1</strain>
    </source>
</reference>
<comment type="similarity">
    <text evidence="1">Belongs to the FLZ family.</text>
</comment>
<organism evidence="6 7">
    <name type="scientific">Cephalotus follicularis</name>
    <name type="common">Albany pitcher plant</name>
    <dbReference type="NCBI Taxonomy" id="3775"/>
    <lineage>
        <taxon>Eukaryota</taxon>
        <taxon>Viridiplantae</taxon>
        <taxon>Streptophyta</taxon>
        <taxon>Embryophyta</taxon>
        <taxon>Tracheophyta</taxon>
        <taxon>Spermatophyta</taxon>
        <taxon>Magnoliopsida</taxon>
        <taxon>eudicotyledons</taxon>
        <taxon>Gunneridae</taxon>
        <taxon>Pentapetalae</taxon>
        <taxon>rosids</taxon>
        <taxon>fabids</taxon>
        <taxon>Oxalidales</taxon>
        <taxon>Cephalotaceae</taxon>
        <taxon>Cephalotus</taxon>
    </lineage>
</organism>
<keyword evidence="7" id="KW-1185">Reference proteome</keyword>
<dbReference type="InterPro" id="IPR044585">
    <property type="entry name" value="FLZ10/11"/>
</dbReference>
<dbReference type="AlphaFoldDB" id="A0A1Q3BXH1"/>
<comment type="caution">
    <text evidence="6">The sequence shown here is derived from an EMBL/GenBank/DDBJ whole genome shotgun (WGS) entry which is preliminary data.</text>
</comment>
<protein>
    <submittedName>
        <fullName evidence="6">DUF581 domain-containing protein</fullName>
    </submittedName>
</protein>
<evidence type="ECO:0000313" key="6">
    <source>
        <dbReference type="EMBL" id="GAV72680.1"/>
    </source>
</evidence>
<keyword evidence="2" id="KW-0479">Metal-binding</keyword>
<dbReference type="Proteomes" id="UP000187406">
    <property type="component" value="Unassembled WGS sequence"/>
</dbReference>
<dbReference type="STRING" id="3775.A0A1Q3BXH1"/>
<proteinExistence type="inferred from homology"/>
<evidence type="ECO:0000256" key="4">
    <source>
        <dbReference type="PROSITE-ProRule" id="PRU01131"/>
    </source>
</evidence>
<evidence type="ECO:0000256" key="2">
    <source>
        <dbReference type="ARBA" id="ARBA00022723"/>
    </source>
</evidence>
<keyword evidence="3" id="KW-0862">Zinc</keyword>
<keyword evidence="3" id="KW-0863">Zinc-finger</keyword>
<evidence type="ECO:0000313" key="7">
    <source>
        <dbReference type="Proteomes" id="UP000187406"/>
    </source>
</evidence>
<dbReference type="FunCoup" id="A0A1Q3BXH1">
    <property type="interactions" value="390"/>
</dbReference>
<dbReference type="PANTHER" id="PTHR46868:SF4">
    <property type="entry name" value="FLZ-TYPE DOMAIN-CONTAINING PROTEIN"/>
    <property type="match status" value="1"/>
</dbReference>
<evidence type="ECO:0000256" key="1">
    <source>
        <dbReference type="ARBA" id="ARBA00009374"/>
    </source>
</evidence>
<evidence type="ECO:0000256" key="3">
    <source>
        <dbReference type="ARBA" id="ARBA00022771"/>
    </source>
</evidence>
<feature type="zinc finger region" description="FLZ-type" evidence="4">
    <location>
        <begin position="319"/>
        <end position="363"/>
    </location>
</feature>
<name>A0A1Q3BXH1_CEPFO</name>
<dbReference type="Pfam" id="PF04570">
    <property type="entry name" value="zf-FLZ"/>
    <property type="match status" value="1"/>
</dbReference>
<evidence type="ECO:0000259" key="5">
    <source>
        <dbReference type="PROSITE" id="PS51795"/>
    </source>
</evidence>
<feature type="domain" description="FLZ-type" evidence="5">
    <location>
        <begin position="319"/>
        <end position="363"/>
    </location>
</feature>
<gene>
    <name evidence="6" type="ORF">CFOL_v3_16168</name>
</gene>
<dbReference type="PANTHER" id="PTHR46868">
    <property type="entry name" value="FCS-LIKE ZINC FINGER 11"/>
    <property type="match status" value="1"/>
</dbReference>
<dbReference type="PROSITE" id="PS51795">
    <property type="entry name" value="ZF_FLZ"/>
    <property type="match status" value="1"/>
</dbReference>
<dbReference type="InParanoid" id="A0A1Q3BXH1"/>